<name>A0A3S2Q637_ORYJA</name>
<protein>
    <submittedName>
        <fullName evidence="1">Uncharacterized protein</fullName>
    </submittedName>
</protein>
<gene>
    <name evidence="1" type="ORF">OJAV_G00050470</name>
</gene>
<reference evidence="1 2" key="1">
    <citation type="submission" date="2018-11" db="EMBL/GenBank/DDBJ databases">
        <authorList>
            <person name="Lopez-Roques C."/>
            <person name="Donnadieu C."/>
            <person name="Bouchez O."/>
            <person name="Klopp C."/>
            <person name="Cabau C."/>
            <person name="Zahm M."/>
        </authorList>
    </citation>
    <scope>NUCLEOTIDE SEQUENCE [LARGE SCALE GENOMIC DNA]</scope>
    <source>
        <strain evidence="1">RS831</strain>
        <tissue evidence="1">Whole body</tissue>
    </source>
</reference>
<dbReference type="EMBL" id="CM012442">
    <property type="protein sequence ID" value="RVE71312.1"/>
    <property type="molecule type" value="Genomic_DNA"/>
</dbReference>
<dbReference type="AlphaFoldDB" id="A0A3S2Q637"/>
<dbReference type="Proteomes" id="UP000283210">
    <property type="component" value="Chromosome 6"/>
</dbReference>
<sequence length="66" mass="6814">MWQWVADSASDLLQVGTAASDAASLILGACFGRITGGLSYVASVAPVSYPPRLPARANAEVVPHMV</sequence>
<reference evidence="1 2" key="2">
    <citation type="submission" date="2019-01" db="EMBL/GenBank/DDBJ databases">
        <title>A chromosome length genome reference of the Java medaka (oryzias javanicus).</title>
        <authorList>
            <person name="Herpin A."/>
            <person name="Takehana Y."/>
            <person name="Naruse K."/>
            <person name="Ansai S."/>
            <person name="Kawaguchi M."/>
        </authorList>
    </citation>
    <scope>NUCLEOTIDE SEQUENCE [LARGE SCALE GENOMIC DNA]</scope>
    <source>
        <strain evidence="1">RS831</strain>
        <tissue evidence="1">Whole body</tissue>
    </source>
</reference>
<organism evidence="1 2">
    <name type="scientific">Oryzias javanicus</name>
    <name type="common">Javanese ricefish</name>
    <name type="synonym">Aplocheilus javanicus</name>
    <dbReference type="NCBI Taxonomy" id="123683"/>
    <lineage>
        <taxon>Eukaryota</taxon>
        <taxon>Metazoa</taxon>
        <taxon>Chordata</taxon>
        <taxon>Craniata</taxon>
        <taxon>Vertebrata</taxon>
        <taxon>Euteleostomi</taxon>
        <taxon>Actinopterygii</taxon>
        <taxon>Neopterygii</taxon>
        <taxon>Teleostei</taxon>
        <taxon>Neoteleostei</taxon>
        <taxon>Acanthomorphata</taxon>
        <taxon>Ovalentaria</taxon>
        <taxon>Atherinomorphae</taxon>
        <taxon>Beloniformes</taxon>
        <taxon>Adrianichthyidae</taxon>
        <taxon>Oryziinae</taxon>
        <taxon>Oryzias</taxon>
    </lineage>
</organism>
<evidence type="ECO:0000313" key="1">
    <source>
        <dbReference type="EMBL" id="RVE71312.1"/>
    </source>
</evidence>
<keyword evidence="2" id="KW-1185">Reference proteome</keyword>
<accession>A0A3S2Q637</accession>
<proteinExistence type="predicted"/>
<evidence type="ECO:0000313" key="2">
    <source>
        <dbReference type="Proteomes" id="UP000283210"/>
    </source>
</evidence>